<dbReference type="Gene3D" id="1.20.1220.12">
    <property type="entry name" value="Malate synthase, domain III"/>
    <property type="match status" value="1"/>
</dbReference>
<feature type="binding site" evidence="10">
    <location>
        <position position="348"/>
    </location>
    <ligand>
        <name>glyoxylate</name>
        <dbReference type="ChEBI" id="CHEBI:36655"/>
    </ligand>
</feature>
<keyword evidence="3 10" id="KW-0963">Cytoplasm</keyword>
<dbReference type="STRING" id="1121416.SAMN02745220_00201"/>
<comment type="pathway">
    <text evidence="10 13">Carbohydrate metabolism; glyoxylate cycle; (S)-malate from isocitrate: step 2/2.</text>
</comment>
<organism evidence="18 19">
    <name type="scientific">Desulfopila aestuarii DSM 18488</name>
    <dbReference type="NCBI Taxonomy" id="1121416"/>
    <lineage>
        <taxon>Bacteria</taxon>
        <taxon>Pseudomonadati</taxon>
        <taxon>Thermodesulfobacteriota</taxon>
        <taxon>Desulfobulbia</taxon>
        <taxon>Desulfobulbales</taxon>
        <taxon>Desulfocapsaceae</taxon>
        <taxon>Desulfopila</taxon>
    </lineage>
</organism>
<dbReference type="InterPro" id="IPR011076">
    <property type="entry name" value="Malate_synth_sf"/>
</dbReference>
<dbReference type="PANTHER" id="PTHR42739:SF1">
    <property type="entry name" value="MALATE SYNTHASE G"/>
    <property type="match status" value="1"/>
</dbReference>
<feature type="binding site" evidence="10">
    <location>
        <begin position="464"/>
        <end position="467"/>
    </location>
    <ligand>
        <name>glyoxylate</name>
        <dbReference type="ChEBI" id="CHEBI:36655"/>
    </ligand>
</feature>
<feature type="domain" description="Malate synthase TIM barrel" evidence="14">
    <location>
        <begin position="345"/>
        <end position="578"/>
    </location>
</feature>
<dbReference type="OrthoDB" id="9762054at2"/>
<reference evidence="18 19" key="1">
    <citation type="submission" date="2016-12" db="EMBL/GenBank/DDBJ databases">
        <authorList>
            <person name="Song W.-J."/>
            <person name="Kurnit D.M."/>
        </authorList>
    </citation>
    <scope>NUCLEOTIDE SEQUENCE [LARGE SCALE GENOMIC DNA]</scope>
    <source>
        <strain evidence="18 19">DSM 18488</strain>
    </source>
</reference>
<gene>
    <name evidence="10" type="primary">glcB</name>
    <name evidence="18" type="ORF">SAMN02745220_00201</name>
</gene>
<feature type="modified residue" description="Cysteine sulfenic acid (-SOH)" evidence="10">
    <location>
        <position position="623"/>
    </location>
</feature>
<dbReference type="Pfam" id="PF20656">
    <property type="entry name" value="MS_N"/>
    <property type="match status" value="1"/>
</dbReference>
<feature type="binding site" evidence="10">
    <location>
        <position position="439"/>
    </location>
    <ligand>
        <name>glyoxylate</name>
        <dbReference type="ChEBI" id="CHEBI:36655"/>
    </ligand>
</feature>
<dbReference type="NCBIfam" id="NF002825">
    <property type="entry name" value="PRK02999.1"/>
    <property type="match status" value="1"/>
</dbReference>
<evidence type="ECO:0000256" key="5">
    <source>
        <dbReference type="ARBA" id="ARBA00022679"/>
    </source>
</evidence>
<dbReference type="Pfam" id="PF20659">
    <property type="entry name" value="MS_C"/>
    <property type="match status" value="1"/>
</dbReference>
<dbReference type="InterPro" id="IPR048356">
    <property type="entry name" value="MS_N"/>
</dbReference>
<dbReference type="UniPathway" id="UPA00703">
    <property type="reaction ID" value="UER00720"/>
</dbReference>
<feature type="domain" description="Malate synthase C-terminal" evidence="17">
    <location>
        <begin position="597"/>
        <end position="695"/>
    </location>
</feature>
<dbReference type="EMBL" id="FRFE01000001">
    <property type="protein sequence ID" value="SHO42886.1"/>
    <property type="molecule type" value="Genomic_DNA"/>
</dbReference>
<dbReference type="GO" id="GO:0004474">
    <property type="term" value="F:malate synthase activity"/>
    <property type="evidence" value="ECO:0007669"/>
    <property type="project" value="UniProtKB-UniRule"/>
</dbReference>
<keyword evidence="6 10" id="KW-0479">Metal-binding</keyword>
<dbReference type="InterPro" id="IPR006253">
    <property type="entry name" value="Malate_synthG"/>
</dbReference>
<keyword evidence="19" id="KW-1185">Reference proteome</keyword>
<dbReference type="GO" id="GO:0006099">
    <property type="term" value="P:tricarboxylic acid cycle"/>
    <property type="evidence" value="ECO:0007669"/>
    <property type="project" value="UniProtKB-KW"/>
</dbReference>
<dbReference type="AlphaFoldDB" id="A0A1M7XWA0"/>
<evidence type="ECO:0000259" key="14">
    <source>
        <dbReference type="Pfam" id="PF01274"/>
    </source>
</evidence>
<accession>A0A1M7XWA0</accession>
<feature type="binding site" evidence="10">
    <location>
        <position position="548"/>
    </location>
    <ligand>
        <name>acetyl-CoA</name>
        <dbReference type="ChEBI" id="CHEBI:57288"/>
    </ligand>
</feature>
<protein>
    <recommendedName>
        <fullName evidence="10 11">Malate synthase G</fullName>
        <ecNumber evidence="10 11">2.3.3.9</ecNumber>
    </recommendedName>
</protein>
<dbReference type="RefSeq" id="WP_073611568.1">
    <property type="nucleotide sequence ID" value="NZ_FRFE01000001.1"/>
</dbReference>
<dbReference type="SUPFAM" id="SSF51645">
    <property type="entry name" value="Malate synthase G"/>
    <property type="match status" value="1"/>
</dbReference>
<dbReference type="InterPro" id="IPR001465">
    <property type="entry name" value="Malate_synthase_TIM"/>
</dbReference>
<comment type="cofactor">
    <cofactor evidence="1 10">
        <name>Mg(2+)</name>
        <dbReference type="ChEBI" id="CHEBI:18420"/>
    </cofactor>
</comment>
<dbReference type="InterPro" id="IPR046363">
    <property type="entry name" value="MS_N_TIM-barrel_dom"/>
</dbReference>
<evidence type="ECO:0000256" key="3">
    <source>
        <dbReference type="ARBA" id="ARBA00022490"/>
    </source>
</evidence>
<feature type="binding site" evidence="10">
    <location>
        <position position="122"/>
    </location>
    <ligand>
        <name>acetyl-CoA</name>
        <dbReference type="ChEBI" id="CHEBI:57288"/>
    </ligand>
</feature>
<evidence type="ECO:0000256" key="11">
    <source>
        <dbReference type="NCBIfam" id="TIGR01345"/>
    </source>
</evidence>
<dbReference type="InterPro" id="IPR048355">
    <property type="entry name" value="MS_C"/>
</dbReference>
<evidence type="ECO:0000256" key="6">
    <source>
        <dbReference type="ARBA" id="ARBA00022723"/>
    </source>
</evidence>
<dbReference type="InterPro" id="IPR048357">
    <property type="entry name" value="MSG_insertion"/>
</dbReference>
<keyword evidence="4 10" id="KW-0816">Tricarboxylic acid cycle</keyword>
<comment type="caution">
    <text evidence="10">Lacks conserved residue(s) required for the propagation of feature annotation.</text>
</comment>
<feature type="binding site" evidence="10">
    <location>
        <position position="321"/>
    </location>
    <ligand>
        <name>acetyl-CoA</name>
        <dbReference type="ChEBI" id="CHEBI:57288"/>
    </ligand>
</feature>
<dbReference type="GO" id="GO:0005829">
    <property type="term" value="C:cytosol"/>
    <property type="evidence" value="ECO:0007669"/>
    <property type="project" value="TreeGrafter"/>
</dbReference>
<evidence type="ECO:0000256" key="2">
    <source>
        <dbReference type="ARBA" id="ARBA00022435"/>
    </source>
</evidence>
<comment type="subunit">
    <text evidence="10">Monomer.</text>
</comment>
<dbReference type="Pfam" id="PF01274">
    <property type="entry name" value="MS_TIM-barrel"/>
    <property type="match status" value="1"/>
</dbReference>
<evidence type="ECO:0000256" key="9">
    <source>
        <dbReference type="ARBA" id="ARBA00047918"/>
    </source>
</evidence>
<dbReference type="Pfam" id="PF20658">
    <property type="entry name" value="MSG_insertion"/>
    <property type="match status" value="1"/>
</dbReference>
<evidence type="ECO:0000256" key="4">
    <source>
        <dbReference type="ARBA" id="ARBA00022532"/>
    </source>
</evidence>
<dbReference type="HAMAP" id="MF_00641">
    <property type="entry name" value="Malate_synth_G"/>
    <property type="match status" value="1"/>
</dbReference>
<keyword evidence="2 10" id="KW-0329">Glyoxylate bypass</keyword>
<sequence>MQEIENNRIQVGHLAISEPLFTVIEKRIGPFTGVAPTRFWASLETLVREMAPTNQVLLAKRDELQTKIDDYHRQRAGQPHDALAYKTFLEEIGYLLPEGEDFTITTGNVDPEIATIAGPQLVVPVTNARYAVNAVNGRWGSLYDALYGTDVLPVTTGAAPGSGYNPLRGKEVMAYASSFLDRSVPLNNGKHAEVVEYKLTENGGSRQLAAVLASGSVAGLVDGKQFTGYRKTDDHLKAILLKNNGLHLEIQIDRDHPIGKDHPAGVKDLLMESAITTICDCEDSVAVVDGGDKALTYSNWFGLIRGDLTATLHKGGKTITRRLNPDRQYTAPDGAPLTLSGRSLMLIRNVGHLMTTDAVLMDGCEIPEGMLDTMVTAYVALSEQRGEVQYANSRHGSVYIVKPKMHGPEEVAFTCSLFTRTEELLGLPSGTLKIGIMDEERRTSVNLKACIREARDRIIFINTGFLDRTGDEIHTSMEAGPMVKKEAMKNARWIGAYEDRNVDIGLAAGFTGRAQIGKGMWPKPDMMAEMVKAKIGHLRAGANCAWVPSPTAATLHAMHYHEVDVFARQRELSGRATAGLESLLELPLLTEPLTPEEIQRELENNAQSILGYVVRWVEQGIGCSKVPDITDVGLMEDRATLRISSQYLANWMHHGICTKEEVLATFQRMAVVVDRQNENDPAYRPMAESFATSVAFQAACDLVFCGREQPNGYTEPILHARRREAKRLIR</sequence>
<keyword evidence="8 10" id="KW-0558">Oxidation</keyword>
<dbReference type="GO" id="GO:0000287">
    <property type="term" value="F:magnesium ion binding"/>
    <property type="evidence" value="ECO:0007669"/>
    <property type="project" value="TreeGrafter"/>
</dbReference>
<proteinExistence type="inferred from homology"/>
<evidence type="ECO:0000256" key="7">
    <source>
        <dbReference type="ARBA" id="ARBA00022842"/>
    </source>
</evidence>
<dbReference type="EC" id="2.3.3.9" evidence="10 11"/>
<comment type="subcellular location">
    <subcellularLocation>
        <location evidence="10 13">Cytoplasm</location>
    </subcellularLocation>
</comment>
<comment type="catalytic activity">
    <reaction evidence="9 10 13">
        <text>glyoxylate + acetyl-CoA + H2O = (S)-malate + CoA + H(+)</text>
        <dbReference type="Rhea" id="RHEA:18181"/>
        <dbReference type="ChEBI" id="CHEBI:15377"/>
        <dbReference type="ChEBI" id="CHEBI:15378"/>
        <dbReference type="ChEBI" id="CHEBI:15589"/>
        <dbReference type="ChEBI" id="CHEBI:36655"/>
        <dbReference type="ChEBI" id="CHEBI:57287"/>
        <dbReference type="ChEBI" id="CHEBI:57288"/>
        <dbReference type="EC" id="2.3.3.9"/>
    </reaction>
</comment>
<feature type="binding site" evidence="10">
    <location>
        <position position="467"/>
    </location>
    <ligand>
        <name>Mg(2+)</name>
        <dbReference type="ChEBI" id="CHEBI:18420"/>
    </ligand>
</feature>
<evidence type="ECO:0000313" key="18">
    <source>
        <dbReference type="EMBL" id="SHO42886.1"/>
    </source>
</evidence>
<evidence type="ECO:0000313" key="19">
    <source>
        <dbReference type="Proteomes" id="UP000184603"/>
    </source>
</evidence>
<dbReference type="Proteomes" id="UP000184603">
    <property type="component" value="Unassembled WGS sequence"/>
</dbReference>
<keyword evidence="7 10" id="KW-0460">Magnesium</keyword>
<dbReference type="GO" id="GO:0009436">
    <property type="term" value="P:glyoxylate catabolic process"/>
    <property type="evidence" value="ECO:0007669"/>
    <property type="project" value="TreeGrafter"/>
</dbReference>
<name>A0A1M7XWA0_9BACT</name>
<keyword evidence="5 10" id="KW-0808">Transferase</keyword>
<evidence type="ECO:0000256" key="13">
    <source>
        <dbReference type="RuleBase" id="RU003572"/>
    </source>
</evidence>
<evidence type="ECO:0000259" key="17">
    <source>
        <dbReference type="Pfam" id="PF20659"/>
    </source>
</evidence>
<feature type="binding site" evidence="10">
    <location>
        <position position="439"/>
    </location>
    <ligand>
        <name>Mg(2+)</name>
        <dbReference type="ChEBI" id="CHEBI:18420"/>
    </ligand>
</feature>
<evidence type="ECO:0000256" key="1">
    <source>
        <dbReference type="ARBA" id="ARBA00001946"/>
    </source>
</evidence>
<evidence type="ECO:0000256" key="10">
    <source>
        <dbReference type="HAMAP-Rule" id="MF_00641"/>
    </source>
</evidence>
<feature type="active site" description="Proton donor" evidence="10 12">
    <location>
        <position position="637"/>
    </location>
</feature>
<comment type="similarity">
    <text evidence="10 13">Belongs to the malate synthase family. GlcB subfamily.</text>
</comment>
<evidence type="ECO:0000256" key="8">
    <source>
        <dbReference type="ARBA" id="ARBA00023097"/>
    </source>
</evidence>
<feature type="domain" description="Malate synthase N-terminal" evidence="15">
    <location>
        <begin position="30"/>
        <end position="78"/>
    </location>
</feature>
<feature type="domain" description="Malate synthase G alpha-beta insertion" evidence="16">
    <location>
        <begin position="164"/>
        <end position="243"/>
    </location>
</feature>
<evidence type="ECO:0000259" key="15">
    <source>
        <dbReference type="Pfam" id="PF20656"/>
    </source>
</evidence>
<dbReference type="GO" id="GO:0006097">
    <property type="term" value="P:glyoxylate cycle"/>
    <property type="evidence" value="ECO:0007669"/>
    <property type="project" value="UniProtKB-UniRule"/>
</dbReference>
<feature type="active site" description="Proton acceptor" evidence="10 12">
    <location>
        <position position="348"/>
    </location>
</feature>
<dbReference type="PANTHER" id="PTHR42739">
    <property type="entry name" value="MALATE SYNTHASE G"/>
    <property type="match status" value="1"/>
</dbReference>
<feature type="binding site" evidence="10">
    <location>
        <begin position="129"/>
        <end position="130"/>
    </location>
    <ligand>
        <name>acetyl-CoA</name>
        <dbReference type="ChEBI" id="CHEBI:57288"/>
    </ligand>
</feature>
<comment type="function">
    <text evidence="10">Involved in the glycolate utilization. Catalyzes the condensation and subsequent hydrolysis of acetyl-coenzyme A (acetyl-CoA) and glyoxylate to form malate and CoA.</text>
</comment>
<evidence type="ECO:0000256" key="12">
    <source>
        <dbReference type="PIRSR" id="PIRSR601465-50"/>
    </source>
</evidence>
<evidence type="ECO:0000259" key="16">
    <source>
        <dbReference type="Pfam" id="PF20658"/>
    </source>
</evidence>
<dbReference type="Gene3D" id="3.20.20.360">
    <property type="entry name" value="Malate synthase, domain 3"/>
    <property type="match status" value="2"/>
</dbReference>
<dbReference type="NCBIfam" id="TIGR01345">
    <property type="entry name" value="malate_syn_G"/>
    <property type="match status" value="1"/>
</dbReference>
<feature type="binding site" evidence="10">
    <location>
        <position position="284"/>
    </location>
    <ligand>
        <name>acetyl-CoA</name>
        <dbReference type="ChEBI" id="CHEBI:57288"/>
    </ligand>
</feature>
<dbReference type="InterPro" id="IPR044856">
    <property type="entry name" value="Malate_synth_C_sf"/>
</dbReference>